<dbReference type="Proteomes" id="UP000799423">
    <property type="component" value="Unassembled WGS sequence"/>
</dbReference>
<proteinExistence type="predicted"/>
<keyword evidence="3" id="KW-1185">Reference proteome</keyword>
<name>A0A6A7B3E7_9PLEO</name>
<feature type="compositionally biased region" description="Polar residues" evidence="1">
    <location>
        <begin position="42"/>
        <end position="51"/>
    </location>
</feature>
<evidence type="ECO:0000256" key="1">
    <source>
        <dbReference type="SAM" id="MobiDB-lite"/>
    </source>
</evidence>
<feature type="region of interest" description="Disordered" evidence="1">
    <location>
        <begin position="1"/>
        <end position="70"/>
    </location>
</feature>
<evidence type="ECO:0000313" key="3">
    <source>
        <dbReference type="Proteomes" id="UP000799423"/>
    </source>
</evidence>
<evidence type="ECO:0000313" key="2">
    <source>
        <dbReference type="EMBL" id="KAF2850010.1"/>
    </source>
</evidence>
<accession>A0A6A7B3E7</accession>
<dbReference type="EMBL" id="MU006308">
    <property type="protein sequence ID" value="KAF2850010.1"/>
    <property type="molecule type" value="Genomic_DNA"/>
</dbReference>
<organism evidence="2 3">
    <name type="scientific">Plenodomus tracheiphilus IPT5</name>
    <dbReference type="NCBI Taxonomy" id="1408161"/>
    <lineage>
        <taxon>Eukaryota</taxon>
        <taxon>Fungi</taxon>
        <taxon>Dikarya</taxon>
        <taxon>Ascomycota</taxon>
        <taxon>Pezizomycotina</taxon>
        <taxon>Dothideomycetes</taxon>
        <taxon>Pleosporomycetidae</taxon>
        <taxon>Pleosporales</taxon>
        <taxon>Pleosporineae</taxon>
        <taxon>Leptosphaeriaceae</taxon>
        <taxon>Plenodomus</taxon>
    </lineage>
</organism>
<protein>
    <submittedName>
        <fullName evidence="2">Uncharacterized protein</fullName>
    </submittedName>
</protein>
<sequence>MSSFHQTGTQHNSLAAASNAPDNKIAGPVKALEKVKAISTPKPVSQSSYSEDSPHDGALAPNCGQRDTATPTTTTIAQNAHQHSLTPVYIPSEIADNYVPFKGQQNRQPQRNKSLDPGYHPMYSQLMKPNNFNLTHGPEAMQSTAADKPNLYTGRWVDHPPSDYAPVQPAWQTARLQSLQQVPLQRGNAILKDPNVPLGQPTIRTQRQTVVGSLRFQNYHGLTTVQQSRTSEGRPR</sequence>
<feature type="compositionally biased region" description="Polar residues" evidence="1">
    <location>
        <begin position="1"/>
        <end position="16"/>
    </location>
</feature>
<reference evidence="2" key="1">
    <citation type="submission" date="2020-01" db="EMBL/GenBank/DDBJ databases">
        <authorList>
            <consortium name="DOE Joint Genome Institute"/>
            <person name="Haridas S."/>
            <person name="Albert R."/>
            <person name="Binder M."/>
            <person name="Bloem J."/>
            <person name="Labutti K."/>
            <person name="Salamov A."/>
            <person name="Andreopoulos B."/>
            <person name="Baker S.E."/>
            <person name="Barry K."/>
            <person name="Bills G."/>
            <person name="Bluhm B.H."/>
            <person name="Cannon C."/>
            <person name="Castanera R."/>
            <person name="Culley D.E."/>
            <person name="Daum C."/>
            <person name="Ezra D."/>
            <person name="Gonzalez J.B."/>
            <person name="Henrissat B."/>
            <person name="Kuo A."/>
            <person name="Liang C."/>
            <person name="Lipzen A."/>
            <person name="Lutzoni F."/>
            <person name="Magnuson J."/>
            <person name="Mondo S."/>
            <person name="Nolan M."/>
            <person name="Ohm R."/>
            <person name="Pangilinan J."/>
            <person name="Park H.-J."/>
            <person name="Ramirez L."/>
            <person name="Alfaro M."/>
            <person name="Sun H."/>
            <person name="Tritt A."/>
            <person name="Yoshinaga Y."/>
            <person name="Zwiers L.-H."/>
            <person name="Turgeon B.G."/>
            <person name="Goodwin S.B."/>
            <person name="Spatafora J.W."/>
            <person name="Crous P.W."/>
            <person name="Grigoriev I.V."/>
        </authorList>
    </citation>
    <scope>NUCLEOTIDE SEQUENCE</scope>
    <source>
        <strain evidence="2">IPT5</strain>
    </source>
</reference>
<gene>
    <name evidence="2" type="ORF">T440DRAFT_518503</name>
</gene>
<dbReference type="AlphaFoldDB" id="A0A6A7B3E7"/>